<dbReference type="EMBL" id="BSUO01000001">
    <property type="protein sequence ID" value="GMA38608.1"/>
    <property type="molecule type" value="Genomic_DNA"/>
</dbReference>
<feature type="chain" id="PRO_5045591916" description="Cell wall binding repeat protein" evidence="1">
    <location>
        <begin position="29"/>
        <end position="485"/>
    </location>
</feature>
<evidence type="ECO:0000313" key="3">
    <source>
        <dbReference type="Proteomes" id="UP001157126"/>
    </source>
</evidence>
<reference evidence="3" key="1">
    <citation type="journal article" date="2019" name="Int. J. Syst. Evol. Microbiol.">
        <title>The Global Catalogue of Microorganisms (GCM) 10K type strain sequencing project: providing services to taxonomists for standard genome sequencing and annotation.</title>
        <authorList>
            <consortium name="The Broad Institute Genomics Platform"/>
            <consortium name="The Broad Institute Genome Sequencing Center for Infectious Disease"/>
            <person name="Wu L."/>
            <person name="Ma J."/>
        </authorList>
    </citation>
    <scope>NUCLEOTIDE SEQUENCE [LARGE SCALE GENOMIC DNA]</scope>
    <source>
        <strain evidence="3">NBRC 113072</strain>
    </source>
</reference>
<organism evidence="2 3">
    <name type="scientific">Mobilicoccus caccae</name>
    <dbReference type="NCBI Taxonomy" id="1859295"/>
    <lineage>
        <taxon>Bacteria</taxon>
        <taxon>Bacillati</taxon>
        <taxon>Actinomycetota</taxon>
        <taxon>Actinomycetes</taxon>
        <taxon>Micrococcales</taxon>
        <taxon>Dermatophilaceae</taxon>
        <taxon>Mobilicoccus</taxon>
    </lineage>
</organism>
<feature type="signal peptide" evidence="1">
    <location>
        <begin position="1"/>
        <end position="28"/>
    </location>
</feature>
<name>A0ABQ6IN28_9MICO</name>
<comment type="caution">
    <text evidence="2">The sequence shown here is derived from an EMBL/GenBank/DDBJ whole genome shotgun (WGS) entry which is preliminary data.</text>
</comment>
<keyword evidence="1" id="KW-0732">Signal</keyword>
<evidence type="ECO:0000313" key="2">
    <source>
        <dbReference type="EMBL" id="GMA38608.1"/>
    </source>
</evidence>
<protein>
    <recommendedName>
        <fullName evidence="4">Cell wall binding repeat protein</fullName>
    </recommendedName>
</protein>
<keyword evidence="3" id="KW-1185">Reference proteome</keyword>
<proteinExistence type="predicted"/>
<dbReference type="RefSeq" id="WP_284302666.1">
    <property type="nucleotide sequence ID" value="NZ_BSUO01000001.1"/>
</dbReference>
<dbReference type="Pfam" id="PF04122">
    <property type="entry name" value="CW_binding_2"/>
    <property type="match status" value="2"/>
</dbReference>
<dbReference type="Proteomes" id="UP001157126">
    <property type="component" value="Unassembled WGS sequence"/>
</dbReference>
<accession>A0ABQ6IN28</accession>
<sequence>MRRRVGWGRVSVVLAAVAVAGLVLPASATPAVTPTVETAVARTSRLGGADRYETAAKIALHHSGRPGTITQALRVVRGDRPLDAAASAGSGTPMLYLPPRGPIPAVVRRAFTRIGPRSVDVIGSRSVISTSRLAGMTKQPVNRRDLNTPKLSLTTSVERTSWEEHVVMVDGLDVVATEPLAEASVAMANRSRTVIIVPPKGKVDAEGGYLTVLFKGRHRFVGRAASFSTTRQKEVLVGVDAQRLPGSTLAGPDRYATSAQLAREAFPHGASRVYLVGGTNGVDAAAAASLADGPLLLVPRCGVLPESTRQAIAEAHPREVVAIGGTAAVCEGMLTQAAAAATPLPQERVSDIATSWIAPTCLIVTGGEVRCSTDDDQWAPLAGQPEPMTAITVDDRRNADFVRFSVVGESGRLWTWETRVKEGNSFAHTTPAALPPPPEPVATLATGNGVTCVVGTAGASRASQMPTRASASGCGWTCASRDRCR</sequence>
<evidence type="ECO:0008006" key="4">
    <source>
        <dbReference type="Google" id="ProtNLM"/>
    </source>
</evidence>
<gene>
    <name evidence="2" type="ORF">GCM10025883_06530</name>
</gene>
<evidence type="ECO:0000256" key="1">
    <source>
        <dbReference type="SAM" id="SignalP"/>
    </source>
</evidence>
<dbReference type="InterPro" id="IPR007253">
    <property type="entry name" value="Cell_wall-bd_2"/>
</dbReference>